<organism evidence="2 3">
    <name type="scientific">Flavisolibacter ginsengisoli DSM 18119</name>
    <dbReference type="NCBI Taxonomy" id="1121884"/>
    <lineage>
        <taxon>Bacteria</taxon>
        <taxon>Pseudomonadati</taxon>
        <taxon>Bacteroidota</taxon>
        <taxon>Chitinophagia</taxon>
        <taxon>Chitinophagales</taxon>
        <taxon>Chitinophagaceae</taxon>
        <taxon>Flavisolibacter</taxon>
    </lineage>
</organism>
<dbReference type="OrthoDB" id="9802248at2"/>
<dbReference type="Pfam" id="PF00753">
    <property type="entry name" value="Lactamase_B"/>
    <property type="match status" value="1"/>
</dbReference>
<protein>
    <submittedName>
        <fullName evidence="2">Glyoxylase, beta-lactamase superfamily II</fullName>
    </submittedName>
</protein>
<gene>
    <name evidence="2" type="ORF">SAMN02745131_00352</name>
</gene>
<dbReference type="EMBL" id="FQUU01000001">
    <property type="protein sequence ID" value="SHE39748.1"/>
    <property type="molecule type" value="Genomic_DNA"/>
</dbReference>
<name>A0A1M4T623_9BACT</name>
<dbReference type="SUPFAM" id="SSF56281">
    <property type="entry name" value="Metallo-hydrolase/oxidoreductase"/>
    <property type="match status" value="1"/>
</dbReference>
<dbReference type="PANTHER" id="PTHR42951:SF17">
    <property type="entry name" value="METALLO-BETA-LACTAMASE DOMAIN-CONTAINING PROTEIN"/>
    <property type="match status" value="1"/>
</dbReference>
<dbReference type="InterPro" id="IPR036866">
    <property type="entry name" value="RibonucZ/Hydroxyglut_hydro"/>
</dbReference>
<dbReference type="InterPro" id="IPR001279">
    <property type="entry name" value="Metallo-B-lactamas"/>
</dbReference>
<dbReference type="AlphaFoldDB" id="A0A1M4T623"/>
<dbReference type="Proteomes" id="UP000184048">
    <property type="component" value="Unassembled WGS sequence"/>
</dbReference>
<dbReference type="STRING" id="1121884.SAMN02745131_00352"/>
<proteinExistence type="predicted"/>
<dbReference type="Gene3D" id="3.60.15.10">
    <property type="entry name" value="Ribonuclease Z/Hydroxyacylglutathione hydrolase-like"/>
    <property type="match status" value="1"/>
</dbReference>
<keyword evidence="3" id="KW-1185">Reference proteome</keyword>
<accession>A0A1M4T623</accession>
<sequence>MNQTLVQRREKSATEERSVGNNSWIVAPGVWRLKDIFVNVYIIQNRERTDWVLVDTGLKSTASKIRSLASSLFGGSGSRPKAIIMTHAHFDHRGSLLELAEEWGTPVYCHHMERPYLTGQSSYPPADPSVGGGMMSLLSFTYPKGPINASDYLKELPNDGTVPELEDWKWIHTPGHTPGHISLFREKDGLLIAGDAFVTTMQESVLAVATQKEFVCGPPKYFTPDWGAAARSVKELAALEPNIMATGHGHAMYGDLARKELHKLSREFWKRGMPATGRYVKEAAAFDENGKPVHIPSAKGVLIKKIAIAAALFALGYLISRQRKNTKGISKLATGQLGSALKSSALVALGATAAASPALPSIPLIPAI</sequence>
<evidence type="ECO:0000313" key="3">
    <source>
        <dbReference type="Proteomes" id="UP000184048"/>
    </source>
</evidence>
<evidence type="ECO:0000259" key="1">
    <source>
        <dbReference type="SMART" id="SM00849"/>
    </source>
</evidence>
<evidence type="ECO:0000313" key="2">
    <source>
        <dbReference type="EMBL" id="SHE39748.1"/>
    </source>
</evidence>
<dbReference type="PANTHER" id="PTHR42951">
    <property type="entry name" value="METALLO-BETA-LACTAMASE DOMAIN-CONTAINING"/>
    <property type="match status" value="1"/>
</dbReference>
<reference evidence="2 3" key="1">
    <citation type="submission" date="2016-11" db="EMBL/GenBank/DDBJ databases">
        <authorList>
            <person name="Jaros S."/>
            <person name="Januszkiewicz K."/>
            <person name="Wedrychowicz H."/>
        </authorList>
    </citation>
    <scope>NUCLEOTIDE SEQUENCE [LARGE SCALE GENOMIC DNA]</scope>
    <source>
        <strain evidence="2 3">DSM 18119</strain>
    </source>
</reference>
<feature type="domain" description="Metallo-beta-lactamase" evidence="1">
    <location>
        <begin position="37"/>
        <end position="248"/>
    </location>
</feature>
<dbReference type="RefSeq" id="WP_072833499.1">
    <property type="nucleotide sequence ID" value="NZ_FQUU01000001.1"/>
</dbReference>
<dbReference type="InterPro" id="IPR050855">
    <property type="entry name" value="NDM-1-like"/>
</dbReference>
<dbReference type="SMART" id="SM00849">
    <property type="entry name" value="Lactamase_B"/>
    <property type="match status" value="1"/>
</dbReference>
<dbReference type="CDD" id="cd07721">
    <property type="entry name" value="yflN-like_MBL-fold"/>
    <property type="match status" value="1"/>
</dbReference>